<dbReference type="InterPro" id="IPR021039">
    <property type="entry name" value="Fe-S-bd_prot_LdpA_C"/>
</dbReference>
<evidence type="ECO:0000313" key="7">
    <source>
        <dbReference type="EMBL" id="ATS18691.1"/>
    </source>
</evidence>
<dbReference type="PROSITE" id="PS51379">
    <property type="entry name" value="4FE4S_FER_2"/>
    <property type="match status" value="2"/>
</dbReference>
<keyword evidence="8" id="KW-1185">Reference proteome</keyword>
<evidence type="ECO:0000313" key="8">
    <source>
        <dbReference type="Proteomes" id="UP000231057"/>
    </source>
</evidence>
<feature type="domain" description="4Fe-4S ferredoxin-type" evidence="6">
    <location>
        <begin position="88"/>
        <end position="117"/>
    </location>
</feature>
<dbReference type="InterPro" id="IPR050157">
    <property type="entry name" value="PSI_iron-sulfur_center"/>
</dbReference>
<dbReference type="InterPro" id="IPR057431">
    <property type="entry name" value="LdpA_Fe-S-bd"/>
</dbReference>
<keyword evidence="5" id="KW-0411">Iron-sulfur</keyword>
<dbReference type="Pfam" id="PF25160">
    <property type="entry name" value="LdpA_Fe-S-bd"/>
    <property type="match status" value="1"/>
</dbReference>
<comment type="cofactor">
    <cofactor evidence="1">
        <name>[4Fe-4S] cluster</name>
        <dbReference type="ChEBI" id="CHEBI:49883"/>
    </cofactor>
</comment>
<dbReference type="NCBIfam" id="NF045992">
    <property type="entry name" value="CircClkLdpA"/>
    <property type="match status" value="1"/>
</dbReference>
<dbReference type="Pfam" id="PF12617">
    <property type="entry name" value="LdpA_C"/>
    <property type="match status" value="1"/>
</dbReference>
<proteinExistence type="predicted"/>
<dbReference type="AlphaFoldDB" id="A0A2D2Q2E2"/>
<dbReference type="GO" id="GO:0051539">
    <property type="term" value="F:4 iron, 4 sulfur cluster binding"/>
    <property type="evidence" value="ECO:0007669"/>
    <property type="project" value="UniProtKB-KW"/>
</dbReference>
<dbReference type="InterPro" id="IPR017896">
    <property type="entry name" value="4Fe4S_Fe-S-bd"/>
</dbReference>
<organism evidence="7 8">
    <name type="scientific">Parathermosynechococcus lividus PCC 6715</name>
    <dbReference type="NCBI Taxonomy" id="1917166"/>
    <lineage>
        <taxon>Bacteria</taxon>
        <taxon>Bacillati</taxon>
        <taxon>Cyanobacteriota</taxon>
        <taxon>Cyanophyceae</taxon>
        <taxon>Acaryochloridales</taxon>
        <taxon>Thermosynechococcaceae</taxon>
        <taxon>Parathermosynechococcus</taxon>
    </lineage>
</organism>
<feature type="domain" description="4Fe-4S ferredoxin-type" evidence="6">
    <location>
        <begin position="119"/>
        <end position="148"/>
    </location>
</feature>
<keyword evidence="2" id="KW-0004">4Fe-4S</keyword>
<reference evidence="7 8" key="1">
    <citation type="submission" date="2016-11" db="EMBL/GenBank/DDBJ databases">
        <title>Complete genome sequence of thermophilic cyanobacteria strain Synechococcus sp. PCC6715.</title>
        <authorList>
            <person name="Tang J."/>
            <person name="Daroch M."/>
            <person name="Liang Y."/>
            <person name="Jiang D."/>
            <person name="Shah M."/>
        </authorList>
    </citation>
    <scope>NUCLEOTIDE SEQUENCE [LARGE SCALE GENOMIC DNA]</scope>
    <source>
        <strain evidence="7 8">PCC 6715</strain>
    </source>
</reference>
<dbReference type="EMBL" id="CP018092">
    <property type="protein sequence ID" value="ATS18691.1"/>
    <property type="molecule type" value="Genomic_DNA"/>
</dbReference>
<protein>
    <submittedName>
        <fullName evidence="7">4Fe-4S ferredoxin</fullName>
    </submittedName>
</protein>
<reference evidence="8" key="2">
    <citation type="journal article" date="2022" name="Front. Microbiol.">
        <title>Comparative Genomic Analysis Revealed Distinct Molecular Components and Organization of CO2-Concentrating Mechanism in Thermophilic Cyanobacteria.</title>
        <authorList>
            <person name="Tang J."/>
            <person name="Zhou H."/>
            <person name="Yao D."/>
            <person name="Riaz S."/>
            <person name="You D."/>
            <person name="Klepacz-Smolka A."/>
            <person name="Daroch M."/>
        </authorList>
    </citation>
    <scope>NUCLEOTIDE SEQUENCE [LARGE SCALE GENOMIC DNA]</scope>
    <source>
        <strain evidence="8">PCC 6715</strain>
    </source>
</reference>
<accession>A0A2D2Q2E2</accession>
<keyword evidence="3" id="KW-0479">Metal-binding</keyword>
<dbReference type="RefSeq" id="WP_099799033.1">
    <property type="nucleotide sequence ID" value="NZ_CP018092.1"/>
</dbReference>
<dbReference type="Gene3D" id="3.30.70.20">
    <property type="match status" value="1"/>
</dbReference>
<dbReference type="PANTHER" id="PTHR24960">
    <property type="entry name" value="PHOTOSYSTEM I IRON-SULFUR CENTER-RELATED"/>
    <property type="match status" value="1"/>
</dbReference>
<evidence type="ECO:0000259" key="6">
    <source>
        <dbReference type="PROSITE" id="PS51379"/>
    </source>
</evidence>
<evidence type="ECO:0000256" key="3">
    <source>
        <dbReference type="ARBA" id="ARBA00022723"/>
    </source>
</evidence>
<evidence type="ECO:0000256" key="1">
    <source>
        <dbReference type="ARBA" id="ARBA00001966"/>
    </source>
</evidence>
<dbReference type="PANTHER" id="PTHR24960:SF79">
    <property type="entry name" value="PHOTOSYSTEM I IRON-SULFUR CENTER"/>
    <property type="match status" value="1"/>
</dbReference>
<dbReference type="KEGG" id="slw:BRW62_07930"/>
<dbReference type="PROSITE" id="PS00198">
    <property type="entry name" value="4FE4S_FER_1"/>
    <property type="match status" value="1"/>
</dbReference>
<dbReference type="OrthoDB" id="9789030at2"/>
<sequence>MPNIATPLAALRQHRWFKLINGASFQDVAQVYNVTLAYSLAGADCIDVAADSAVIQAAVEAVETAQRLGGGRPLIMVSINDGADPHFRKATFDPRQCPTDCERPCQRICPAAAISFTADVQGILRDRCYGCGRCLPLCPAGLIQTYEQPAAFANITPLIQAGTVQALEIHTQPHRYDAFYALWQQVQPWTGYLKVLAISCPQGEEVISYLRWLSELIQPLQCELIWQADGRPMSGDIGDGATRATIQFGQAILEANLPGFVQLAGGTNGHTVAKLRAMGLLPPRATAKAIAGVAYGSYARKCLAVFHTMADQPWQTVPDILNAAVAAAAALVHPLKSVPSPLAPYG</sequence>
<gene>
    <name evidence="7" type="ORF">BRW62_07930</name>
</gene>
<name>A0A2D2Q2E2_PARLV</name>
<evidence type="ECO:0000256" key="5">
    <source>
        <dbReference type="ARBA" id="ARBA00023014"/>
    </source>
</evidence>
<evidence type="ECO:0000256" key="2">
    <source>
        <dbReference type="ARBA" id="ARBA00022485"/>
    </source>
</evidence>
<keyword evidence="4" id="KW-0408">Iron</keyword>
<dbReference type="GO" id="GO:0046872">
    <property type="term" value="F:metal ion binding"/>
    <property type="evidence" value="ECO:0007669"/>
    <property type="project" value="UniProtKB-KW"/>
</dbReference>
<dbReference type="SUPFAM" id="SSF54862">
    <property type="entry name" value="4Fe-4S ferredoxins"/>
    <property type="match status" value="1"/>
</dbReference>
<dbReference type="InterPro" id="IPR017900">
    <property type="entry name" value="4Fe4S_Fe_S_CS"/>
</dbReference>
<evidence type="ECO:0000256" key="4">
    <source>
        <dbReference type="ARBA" id="ARBA00023004"/>
    </source>
</evidence>
<dbReference type="Proteomes" id="UP000231057">
    <property type="component" value="Chromosome"/>
</dbReference>